<organism evidence="1 2">
    <name type="scientific">Tunturiibacter lichenicola</name>
    <dbReference type="NCBI Taxonomy" id="2051959"/>
    <lineage>
        <taxon>Bacteria</taxon>
        <taxon>Pseudomonadati</taxon>
        <taxon>Acidobacteriota</taxon>
        <taxon>Terriglobia</taxon>
        <taxon>Terriglobales</taxon>
        <taxon>Acidobacteriaceae</taxon>
        <taxon>Tunturiibacter</taxon>
    </lineage>
</organism>
<evidence type="ECO:0000313" key="2">
    <source>
        <dbReference type="Proteomes" id="UP000534186"/>
    </source>
</evidence>
<gene>
    <name evidence="1" type="ORF">HDF12_002428</name>
</gene>
<dbReference type="AlphaFoldDB" id="A0A7Y9T2T5"/>
<protein>
    <submittedName>
        <fullName evidence="1">Uncharacterized protein</fullName>
    </submittedName>
</protein>
<dbReference type="EMBL" id="JACCCV010000001">
    <property type="protein sequence ID" value="NYF52063.1"/>
    <property type="molecule type" value="Genomic_DNA"/>
</dbReference>
<reference evidence="1 2" key="1">
    <citation type="submission" date="2020-07" db="EMBL/GenBank/DDBJ databases">
        <title>Genomic Encyclopedia of Type Strains, Phase IV (KMG-V): Genome sequencing to study the core and pangenomes of soil and plant-associated prokaryotes.</title>
        <authorList>
            <person name="Whitman W."/>
        </authorList>
    </citation>
    <scope>NUCLEOTIDE SEQUENCE [LARGE SCALE GENOMIC DNA]</scope>
    <source>
        <strain evidence="1 2">M8UP30</strain>
    </source>
</reference>
<comment type="caution">
    <text evidence="1">The sequence shown here is derived from an EMBL/GenBank/DDBJ whole genome shotgun (WGS) entry which is preliminary data.</text>
</comment>
<dbReference type="Proteomes" id="UP000534186">
    <property type="component" value="Unassembled WGS sequence"/>
</dbReference>
<name>A0A7Y9T2T5_9BACT</name>
<proteinExistence type="predicted"/>
<accession>A0A7Y9T2T5</accession>
<evidence type="ECO:0000313" key="1">
    <source>
        <dbReference type="EMBL" id="NYF52063.1"/>
    </source>
</evidence>
<sequence>MAPAGAIFIVESIVESIHEPSSTDVCRRMRIFLMFDIALLQKNRQVSLYRRLQCGRYFYFVFGTLFTNKLRDPTSGIRRMSDCRAR</sequence>